<feature type="region of interest" description="Disordered" evidence="1">
    <location>
        <begin position="542"/>
        <end position="569"/>
    </location>
</feature>
<sequence length="877" mass="96761">MNQNRVGYKGPIAFAGDCTKVRASLTYVNNFGGHILGSMLPLEECEVKYPEDIDRVMAHIESEGAKAKQVHVVLTKIPLPGYPPVVVALIPTTGKDDAVGIHQQYKALLAMCTQLKLSMVVTAADGAATEFSAQLMADAEDTGLDPLVYEHPTLGYRIKVPICETGPLVQVTDHDHGCKTVCNQPQHGTHMASMGTGFLVNHSLVELYETGMSGLLQSNVKNVDKQDDGTAWRMFHLNALKATTHEQDTVAHVHPGMEGLFSYLFVLGGALECWTSRTMKPADRILGVARACYFLHFWRAHIVKLAEKYPDLISTSRSFISAPSFKILNHICDSMISLILVYGEHYPDIPFCPWLLGTAYVEHFFGLARMMLPDFTYSQFLSIVKHVMIRQCILLNELFNMTLDTRTKCAGYIFDFDNSPLTPEELAQARIHITQPEIDRVIELGYREAAKIARSLLHMPVSSKCSDLAPISGLLTAAGWESGSEDSDSDDEAETQDVDEEHDEHTNPDSDEVTDNVFLSSMNVAREAALADAHDVFDSKVDPSICGEDTQPSTPLLELPNTTNSGTSDIAPDPAAPPLQSSILSLDDSLSIQLILDMREAHQSRTAVHSECSVRLDPKFLKSTVDPMFASTVERTESGAAKLRCSAMKIQEASHRVRIAQALDASATPLIKKPRELRWKDAAQKLRSMVSPLVVPNILEKNVTLMHPLAVRSFIIIRNKIRKDEGQIYIGEVLNIYQKGASSRYGSIETATTTSVLSFISVRAYLPLTLKQGRFGTKDEEDEDSDCDETSTAIAAPIFSCHHPGHKAELHTHVKAAHLVYHLGLYALAKDDHGDMRLTPGVEKWWLALTASKKARDIVQTALTIHIPGRAVVHRSQ</sequence>
<dbReference type="STRING" id="205917.A0A4Y9XMI1"/>
<evidence type="ECO:0000313" key="3">
    <source>
        <dbReference type="Proteomes" id="UP000298327"/>
    </source>
</evidence>
<gene>
    <name evidence="2" type="ORF">EVG20_g10971</name>
</gene>
<evidence type="ECO:0000313" key="2">
    <source>
        <dbReference type="EMBL" id="TFY51504.1"/>
    </source>
</evidence>
<feature type="compositionally biased region" description="Acidic residues" evidence="1">
    <location>
        <begin position="483"/>
        <end position="502"/>
    </location>
</feature>
<keyword evidence="3" id="KW-1185">Reference proteome</keyword>
<feature type="compositionally biased region" description="Polar residues" evidence="1">
    <location>
        <begin position="550"/>
        <end position="568"/>
    </location>
</feature>
<dbReference type="EMBL" id="SEOQ01001500">
    <property type="protein sequence ID" value="TFY51504.1"/>
    <property type="molecule type" value="Genomic_DNA"/>
</dbReference>
<comment type="caution">
    <text evidence="2">The sequence shown here is derived from an EMBL/GenBank/DDBJ whole genome shotgun (WGS) entry which is preliminary data.</text>
</comment>
<reference evidence="2 3" key="1">
    <citation type="submission" date="2019-02" db="EMBL/GenBank/DDBJ databases">
        <title>Genome sequencing of the rare red list fungi Dentipellis fragilis.</title>
        <authorList>
            <person name="Buettner E."/>
            <person name="Kellner H."/>
        </authorList>
    </citation>
    <scope>NUCLEOTIDE SEQUENCE [LARGE SCALE GENOMIC DNA]</scope>
    <source>
        <strain evidence="2 3">DSM 105465</strain>
    </source>
</reference>
<protein>
    <submittedName>
        <fullName evidence="2">Uncharacterized protein</fullName>
    </submittedName>
</protein>
<accession>A0A4Y9XMI1</accession>
<name>A0A4Y9XMI1_9AGAM</name>
<evidence type="ECO:0000256" key="1">
    <source>
        <dbReference type="SAM" id="MobiDB-lite"/>
    </source>
</evidence>
<organism evidence="2 3">
    <name type="scientific">Dentipellis fragilis</name>
    <dbReference type="NCBI Taxonomy" id="205917"/>
    <lineage>
        <taxon>Eukaryota</taxon>
        <taxon>Fungi</taxon>
        <taxon>Dikarya</taxon>
        <taxon>Basidiomycota</taxon>
        <taxon>Agaricomycotina</taxon>
        <taxon>Agaricomycetes</taxon>
        <taxon>Russulales</taxon>
        <taxon>Hericiaceae</taxon>
        <taxon>Dentipellis</taxon>
    </lineage>
</organism>
<proteinExistence type="predicted"/>
<dbReference type="Proteomes" id="UP000298327">
    <property type="component" value="Unassembled WGS sequence"/>
</dbReference>
<feature type="region of interest" description="Disordered" evidence="1">
    <location>
        <begin position="479"/>
        <end position="514"/>
    </location>
</feature>
<dbReference type="OrthoDB" id="2436145at2759"/>
<dbReference type="AlphaFoldDB" id="A0A4Y9XMI1"/>